<proteinExistence type="predicted"/>
<evidence type="ECO:0000313" key="2">
    <source>
        <dbReference type="Proteomes" id="UP001206925"/>
    </source>
</evidence>
<sequence length="77" mass="8722">MFVALLDDDDGNPNLLGCYGAWRLRWWRASFTRSNYDLYKFSSVKNIPFVLPNTCLPPVIDAGFYCGTLGGRGCYTM</sequence>
<protein>
    <submittedName>
        <fullName evidence="1">Uncharacterized protein</fullName>
    </submittedName>
</protein>
<dbReference type="AlphaFoldDB" id="A0AAD5BP80"/>
<evidence type="ECO:0000313" key="1">
    <source>
        <dbReference type="EMBL" id="KAI7726965.1"/>
    </source>
</evidence>
<dbReference type="Proteomes" id="UP001206925">
    <property type="component" value="Unassembled WGS sequence"/>
</dbReference>
<dbReference type="EMBL" id="JAMZMK010011475">
    <property type="protein sequence ID" value="KAI7726965.1"/>
    <property type="molecule type" value="Genomic_DNA"/>
</dbReference>
<comment type="caution">
    <text evidence="1">The sequence shown here is derived from an EMBL/GenBank/DDBJ whole genome shotgun (WGS) entry which is preliminary data.</text>
</comment>
<name>A0AAD5BP80_AMBAR</name>
<keyword evidence="2" id="KW-1185">Reference proteome</keyword>
<organism evidence="1 2">
    <name type="scientific">Ambrosia artemisiifolia</name>
    <name type="common">Common ragweed</name>
    <dbReference type="NCBI Taxonomy" id="4212"/>
    <lineage>
        <taxon>Eukaryota</taxon>
        <taxon>Viridiplantae</taxon>
        <taxon>Streptophyta</taxon>
        <taxon>Embryophyta</taxon>
        <taxon>Tracheophyta</taxon>
        <taxon>Spermatophyta</taxon>
        <taxon>Magnoliopsida</taxon>
        <taxon>eudicotyledons</taxon>
        <taxon>Gunneridae</taxon>
        <taxon>Pentapetalae</taxon>
        <taxon>asterids</taxon>
        <taxon>campanulids</taxon>
        <taxon>Asterales</taxon>
        <taxon>Asteraceae</taxon>
        <taxon>Asteroideae</taxon>
        <taxon>Heliantheae alliance</taxon>
        <taxon>Heliantheae</taxon>
        <taxon>Ambrosia</taxon>
    </lineage>
</organism>
<feature type="non-terminal residue" evidence="1">
    <location>
        <position position="77"/>
    </location>
</feature>
<accession>A0AAD5BP80</accession>
<gene>
    <name evidence="1" type="ORF">M8C21_011390</name>
</gene>
<reference evidence="1" key="1">
    <citation type="submission" date="2022-06" db="EMBL/GenBank/DDBJ databases">
        <title>Uncovering the hologenomic basis of an extraordinary plant invasion.</title>
        <authorList>
            <person name="Bieker V.C."/>
            <person name="Martin M.D."/>
            <person name="Gilbert T."/>
            <person name="Hodgins K."/>
            <person name="Battlay P."/>
            <person name="Petersen B."/>
            <person name="Wilson J."/>
        </authorList>
    </citation>
    <scope>NUCLEOTIDE SEQUENCE</scope>
    <source>
        <strain evidence="1">AA19_3_7</strain>
        <tissue evidence="1">Leaf</tissue>
    </source>
</reference>